<dbReference type="AlphaFoldDB" id="A0A9Q1HJX3"/>
<dbReference type="OrthoDB" id="5957404at2759"/>
<organism evidence="1 2">
    <name type="scientific">Holothuria leucospilota</name>
    <name type="common">Black long sea cucumber</name>
    <name type="synonym">Mertensiothuria leucospilota</name>
    <dbReference type="NCBI Taxonomy" id="206669"/>
    <lineage>
        <taxon>Eukaryota</taxon>
        <taxon>Metazoa</taxon>
        <taxon>Echinodermata</taxon>
        <taxon>Eleutherozoa</taxon>
        <taxon>Echinozoa</taxon>
        <taxon>Holothuroidea</taxon>
        <taxon>Aspidochirotacea</taxon>
        <taxon>Aspidochirotida</taxon>
        <taxon>Holothuriidae</taxon>
        <taxon>Holothuria</taxon>
    </lineage>
</organism>
<proteinExistence type="predicted"/>
<sequence length="137" mass="15308">MSLDSERGVYYRKDIKISGQKGEAGHEDKPSFSSLVHQLDDASERKIPEHVTIGAVIRSIQPGLSLRGYLESRRGLTMAALRKVLRSHLREGNATDLYQQLSNGTQDTKKSAPPFLHLCVYFGVTIKTRHSSAESRQ</sequence>
<evidence type="ECO:0000313" key="2">
    <source>
        <dbReference type="Proteomes" id="UP001152320"/>
    </source>
</evidence>
<protein>
    <submittedName>
        <fullName evidence="1">Uncharacterized protein</fullName>
    </submittedName>
</protein>
<name>A0A9Q1HJX3_HOLLE</name>
<reference evidence="1" key="1">
    <citation type="submission" date="2021-10" db="EMBL/GenBank/DDBJ databases">
        <title>Tropical sea cucumber genome reveals ecological adaptation and Cuvierian tubules defense mechanism.</title>
        <authorList>
            <person name="Chen T."/>
        </authorList>
    </citation>
    <scope>NUCLEOTIDE SEQUENCE</scope>
    <source>
        <strain evidence="1">Nanhai2018</strain>
        <tissue evidence="1">Muscle</tissue>
    </source>
</reference>
<comment type="caution">
    <text evidence="1">The sequence shown here is derived from an EMBL/GenBank/DDBJ whole genome shotgun (WGS) entry which is preliminary data.</text>
</comment>
<keyword evidence="2" id="KW-1185">Reference proteome</keyword>
<dbReference type="EMBL" id="JAIZAY010000001">
    <property type="protein sequence ID" value="KAJ8048495.1"/>
    <property type="molecule type" value="Genomic_DNA"/>
</dbReference>
<dbReference type="Proteomes" id="UP001152320">
    <property type="component" value="Chromosome 1"/>
</dbReference>
<accession>A0A9Q1HJX3</accession>
<gene>
    <name evidence="1" type="ORF">HOLleu_00835</name>
</gene>
<evidence type="ECO:0000313" key="1">
    <source>
        <dbReference type="EMBL" id="KAJ8048495.1"/>
    </source>
</evidence>